<dbReference type="SUPFAM" id="SSF54373">
    <property type="entry name" value="FAD-linked reductases, C-terminal domain"/>
    <property type="match status" value="1"/>
</dbReference>
<dbReference type="Proteomes" id="UP000568050">
    <property type="component" value="Unassembled WGS sequence"/>
</dbReference>
<proteinExistence type="predicted"/>
<evidence type="ECO:0000313" key="4">
    <source>
        <dbReference type="Proteomes" id="UP000568050"/>
    </source>
</evidence>
<dbReference type="RefSeq" id="WP_183376099.1">
    <property type="nucleotide sequence ID" value="NZ_CBCSFZ010000006.1"/>
</dbReference>
<reference evidence="3 4" key="1">
    <citation type="submission" date="2020-08" db="EMBL/GenBank/DDBJ databases">
        <title>Sequencing the genomes of 1000 actinobacteria strains.</title>
        <authorList>
            <person name="Klenk H.-P."/>
        </authorList>
    </citation>
    <scope>NUCLEOTIDE SEQUENCE [LARGE SCALE GENOMIC DNA]</scope>
    <source>
        <strain evidence="3 4">DSM 23040</strain>
    </source>
</reference>
<dbReference type="PANTHER" id="PTHR42923:SF3">
    <property type="entry name" value="PROTOPORPHYRINOGEN OXIDASE"/>
    <property type="match status" value="1"/>
</dbReference>
<evidence type="ECO:0000313" key="3">
    <source>
        <dbReference type="EMBL" id="MBB3023163.1"/>
    </source>
</evidence>
<organism evidence="3 4">
    <name type="scientific">Helcobacillus massiliensis</name>
    <dbReference type="NCBI Taxonomy" id="521392"/>
    <lineage>
        <taxon>Bacteria</taxon>
        <taxon>Bacillati</taxon>
        <taxon>Actinomycetota</taxon>
        <taxon>Actinomycetes</taxon>
        <taxon>Micrococcales</taxon>
        <taxon>Dermabacteraceae</taxon>
        <taxon>Helcobacillus</taxon>
    </lineage>
</organism>
<feature type="region of interest" description="Disordered" evidence="1">
    <location>
        <begin position="296"/>
        <end position="316"/>
    </location>
</feature>
<evidence type="ECO:0000256" key="1">
    <source>
        <dbReference type="SAM" id="MobiDB-lite"/>
    </source>
</evidence>
<gene>
    <name evidence="3" type="ORF">FHX50_001448</name>
</gene>
<feature type="region of interest" description="Disordered" evidence="1">
    <location>
        <begin position="209"/>
        <end position="238"/>
    </location>
</feature>
<dbReference type="Gene3D" id="3.90.660.20">
    <property type="entry name" value="Protoporphyrinogen oxidase, mitochondrial, domain 2"/>
    <property type="match status" value="1"/>
</dbReference>
<dbReference type="Gene3D" id="1.10.3110.10">
    <property type="entry name" value="protoporphyrinogen ix oxidase, domain 3"/>
    <property type="match status" value="1"/>
</dbReference>
<dbReference type="EC" id="1.3.3.4" evidence="3"/>
<dbReference type="InterPro" id="IPR050464">
    <property type="entry name" value="Zeta_carotene_desat/Oxidored"/>
</dbReference>
<feature type="domain" description="Amine oxidase" evidence="2">
    <location>
        <begin position="15"/>
        <end position="346"/>
    </location>
</feature>
<evidence type="ECO:0000259" key="2">
    <source>
        <dbReference type="Pfam" id="PF01593"/>
    </source>
</evidence>
<dbReference type="AlphaFoldDB" id="A0A839QRQ8"/>
<dbReference type="Pfam" id="PF01593">
    <property type="entry name" value="Amino_oxidase"/>
    <property type="match status" value="1"/>
</dbReference>
<dbReference type="GO" id="GO:0004729">
    <property type="term" value="F:oxygen-dependent protoporphyrinogen oxidase activity"/>
    <property type="evidence" value="ECO:0007669"/>
    <property type="project" value="UniProtKB-EC"/>
</dbReference>
<dbReference type="InterPro" id="IPR002937">
    <property type="entry name" value="Amino_oxidase"/>
</dbReference>
<dbReference type="InterPro" id="IPR036188">
    <property type="entry name" value="FAD/NAD-bd_sf"/>
</dbReference>
<accession>A0A839QRQ8</accession>
<sequence>MTATATRTLVIGGGFAGLLAALRAAQAGEQVTLVEADSVTGGVIRSAVVDGLDLNAGPEAYASRGGRVQALVEELGLADRVVEPAGSSSFIVLDDHAFASPSRAVMGLPAQPLSAESRRALGLVGSLRAAAERLLPASYGWRDGISIGELTRRRFGRRVLDRLVAPLITGVHSADPMALELETVLPGLRRRADQAGSVQQAVAGMLAERDAAQRGRAASAGPRTSARPTGAAGRSGAPVRAGAAVRAVTPTMAAIPEAMAERIRELGGTIRTSTRAVSLVADGDAWSVVLDPVGADRAPEQSADSTAPEHTASAPERITADRLVIATDPDTTRDLLRGLDTDPAQASLADLVPASRPVPVRLCTLVLQAPALSRHPRGNGALVAPSATTITAKAMTHASAKWDHVRNAARTDEHPHRHVIRLSYGRGDEPLPDRGRFPDLALRDAARILGVEGAGLSLVDWTLTDITRTQRRAAAGHSDAVAALRSALPATIELSGAWIDGTGLEAITRERDTRS</sequence>
<dbReference type="EMBL" id="JACHWP010000003">
    <property type="protein sequence ID" value="MBB3023163.1"/>
    <property type="molecule type" value="Genomic_DNA"/>
</dbReference>
<name>A0A839QRQ8_9MICO</name>
<dbReference type="Gene3D" id="3.50.50.60">
    <property type="entry name" value="FAD/NAD(P)-binding domain"/>
    <property type="match status" value="1"/>
</dbReference>
<keyword evidence="3" id="KW-0560">Oxidoreductase</keyword>
<keyword evidence="4" id="KW-1185">Reference proteome</keyword>
<protein>
    <submittedName>
        <fullName evidence="3">Oxygen-dependent protoporphyrinogen oxidase</fullName>
        <ecNumber evidence="3">1.3.3.4</ecNumber>
    </submittedName>
</protein>
<comment type="caution">
    <text evidence="3">The sequence shown here is derived from an EMBL/GenBank/DDBJ whole genome shotgun (WGS) entry which is preliminary data.</text>
</comment>
<dbReference type="PANTHER" id="PTHR42923">
    <property type="entry name" value="PROTOPORPHYRINOGEN OXIDASE"/>
    <property type="match status" value="1"/>
</dbReference>
<dbReference type="SUPFAM" id="SSF51905">
    <property type="entry name" value="FAD/NAD(P)-binding domain"/>
    <property type="match status" value="1"/>
</dbReference>